<dbReference type="AlphaFoldDB" id="A0AAW2KL64"/>
<dbReference type="Pfam" id="PF13952">
    <property type="entry name" value="DUF4216"/>
    <property type="match status" value="1"/>
</dbReference>
<dbReference type="Pfam" id="PF02992">
    <property type="entry name" value="Transposase_21"/>
    <property type="match status" value="1"/>
</dbReference>
<name>A0AAW2KL64_9LAMI</name>
<evidence type="ECO:0000259" key="2">
    <source>
        <dbReference type="Pfam" id="PF13960"/>
    </source>
</evidence>
<dbReference type="InterPro" id="IPR025452">
    <property type="entry name" value="DUF4218"/>
</dbReference>
<dbReference type="InterPro" id="IPR025312">
    <property type="entry name" value="DUF4216"/>
</dbReference>
<evidence type="ECO:0000259" key="1">
    <source>
        <dbReference type="Pfam" id="PF13952"/>
    </source>
</evidence>
<feature type="domain" description="DUF4218" evidence="2">
    <location>
        <begin position="169"/>
        <end position="235"/>
    </location>
</feature>
<reference evidence="3" key="1">
    <citation type="submission" date="2020-06" db="EMBL/GenBank/DDBJ databases">
        <authorList>
            <person name="Li T."/>
            <person name="Hu X."/>
            <person name="Zhang T."/>
            <person name="Song X."/>
            <person name="Zhang H."/>
            <person name="Dai N."/>
            <person name="Sheng W."/>
            <person name="Hou X."/>
            <person name="Wei L."/>
        </authorList>
    </citation>
    <scope>NUCLEOTIDE SEQUENCE</scope>
    <source>
        <strain evidence="3">KEN8</strain>
        <tissue evidence="3">Leaf</tissue>
    </source>
</reference>
<dbReference type="Pfam" id="PF13960">
    <property type="entry name" value="DUF4218"/>
    <property type="match status" value="1"/>
</dbReference>
<dbReference type="InterPro" id="IPR004242">
    <property type="entry name" value="Transposase_21"/>
</dbReference>
<sequence>MLDWICPQMGLHSTGSMVAHTLIGLLYLHMSSEYIFLTIVIPDPSNPKRLIDVYLEPFIVELQNLWHVGVKTHDSAKDETFTMHAALMWTVNDLPAYGMASRWSIAVLWGAKFVWKTHVHCIYRTGEEFIVVVEVSFSLPDVYMISFLEMFPKSVWSALIEVSLLFQILCSTTLDVNKVQELKASVAIIFCNLEKIFSLSFFDSMEHLIVHLPYEVRVGGLVQYRWMYLFERLFSTTLDDLVVPQRRYGLVDENATSSTSIDMSVNKSFPNELDGKYHPKDPIIEELVATQFKVWFKYCVKSDLNYIDNDLLKLHYWGPTFPCYLMNDTDSDFYGMLGEIIQLDYPLIPNMQIVLFKYCWVDPLRGMKVHPCYHLIDVNFKKVYQKNEPFILAQQAVQVYYTEYPSMKRDKVDWMVVYKTKARRVINGPKWHFKTMRQYRLHKL</sequence>
<feature type="domain" description="DUF4216" evidence="1">
    <location>
        <begin position="341"/>
        <end position="417"/>
    </location>
</feature>
<protein>
    <recommendedName>
        <fullName evidence="4">DUF4218 domain-containing protein</fullName>
    </recommendedName>
</protein>
<organism evidence="3">
    <name type="scientific">Sesamum calycinum</name>
    <dbReference type="NCBI Taxonomy" id="2727403"/>
    <lineage>
        <taxon>Eukaryota</taxon>
        <taxon>Viridiplantae</taxon>
        <taxon>Streptophyta</taxon>
        <taxon>Embryophyta</taxon>
        <taxon>Tracheophyta</taxon>
        <taxon>Spermatophyta</taxon>
        <taxon>Magnoliopsida</taxon>
        <taxon>eudicotyledons</taxon>
        <taxon>Gunneridae</taxon>
        <taxon>Pentapetalae</taxon>
        <taxon>asterids</taxon>
        <taxon>lamiids</taxon>
        <taxon>Lamiales</taxon>
        <taxon>Pedaliaceae</taxon>
        <taxon>Sesamum</taxon>
    </lineage>
</organism>
<evidence type="ECO:0008006" key="4">
    <source>
        <dbReference type="Google" id="ProtNLM"/>
    </source>
</evidence>
<accession>A0AAW2KL64</accession>
<reference evidence="3" key="2">
    <citation type="journal article" date="2024" name="Plant">
        <title>Genomic evolution and insights into agronomic trait innovations of Sesamum species.</title>
        <authorList>
            <person name="Miao H."/>
            <person name="Wang L."/>
            <person name="Qu L."/>
            <person name="Liu H."/>
            <person name="Sun Y."/>
            <person name="Le M."/>
            <person name="Wang Q."/>
            <person name="Wei S."/>
            <person name="Zheng Y."/>
            <person name="Lin W."/>
            <person name="Duan Y."/>
            <person name="Cao H."/>
            <person name="Xiong S."/>
            <person name="Wang X."/>
            <person name="Wei L."/>
            <person name="Li C."/>
            <person name="Ma Q."/>
            <person name="Ju M."/>
            <person name="Zhao R."/>
            <person name="Li G."/>
            <person name="Mu C."/>
            <person name="Tian Q."/>
            <person name="Mei H."/>
            <person name="Zhang T."/>
            <person name="Gao T."/>
            <person name="Zhang H."/>
        </authorList>
    </citation>
    <scope>NUCLEOTIDE SEQUENCE</scope>
    <source>
        <strain evidence="3">KEN8</strain>
    </source>
</reference>
<dbReference type="EMBL" id="JACGWM010000344">
    <property type="protein sequence ID" value="KAL0307549.1"/>
    <property type="molecule type" value="Genomic_DNA"/>
</dbReference>
<evidence type="ECO:0000313" key="3">
    <source>
        <dbReference type="EMBL" id="KAL0307549.1"/>
    </source>
</evidence>
<dbReference type="PANTHER" id="PTHR48258:SF4">
    <property type="entry name" value="DUF4216 DOMAIN-CONTAINING PROTEIN"/>
    <property type="match status" value="1"/>
</dbReference>
<gene>
    <name evidence="3" type="ORF">Scaly_2979200</name>
</gene>
<dbReference type="PANTHER" id="PTHR48258">
    <property type="entry name" value="DUF4218 DOMAIN-CONTAINING PROTEIN-RELATED"/>
    <property type="match status" value="1"/>
</dbReference>
<proteinExistence type="predicted"/>
<comment type="caution">
    <text evidence="3">The sequence shown here is derived from an EMBL/GenBank/DDBJ whole genome shotgun (WGS) entry which is preliminary data.</text>
</comment>